<accession>A0A2P2R4B7</accession>
<name>A0A2P2R4B7_RHIMU</name>
<sequence>MQYIYTVYVWVMAQKPEIVPFPAVKEISPAQPSIMVAA</sequence>
<dbReference type="EMBL" id="GGEC01093551">
    <property type="protein sequence ID" value="MBX74035.1"/>
    <property type="molecule type" value="Transcribed_RNA"/>
</dbReference>
<organism evidence="1">
    <name type="scientific">Rhizophora mucronata</name>
    <name type="common">Asiatic mangrove</name>
    <dbReference type="NCBI Taxonomy" id="61149"/>
    <lineage>
        <taxon>Eukaryota</taxon>
        <taxon>Viridiplantae</taxon>
        <taxon>Streptophyta</taxon>
        <taxon>Embryophyta</taxon>
        <taxon>Tracheophyta</taxon>
        <taxon>Spermatophyta</taxon>
        <taxon>Magnoliopsida</taxon>
        <taxon>eudicotyledons</taxon>
        <taxon>Gunneridae</taxon>
        <taxon>Pentapetalae</taxon>
        <taxon>rosids</taxon>
        <taxon>fabids</taxon>
        <taxon>Malpighiales</taxon>
        <taxon>Rhizophoraceae</taxon>
        <taxon>Rhizophora</taxon>
    </lineage>
</organism>
<dbReference type="AlphaFoldDB" id="A0A2P2R4B7"/>
<evidence type="ECO:0000313" key="1">
    <source>
        <dbReference type="EMBL" id="MBX74035.1"/>
    </source>
</evidence>
<proteinExistence type="predicted"/>
<reference evidence="1" key="1">
    <citation type="submission" date="2018-02" db="EMBL/GenBank/DDBJ databases">
        <title>Rhizophora mucronata_Transcriptome.</title>
        <authorList>
            <person name="Meera S.P."/>
            <person name="Sreeshan A."/>
            <person name="Augustine A."/>
        </authorList>
    </citation>
    <scope>NUCLEOTIDE SEQUENCE</scope>
    <source>
        <tissue evidence="1">Leaf</tissue>
    </source>
</reference>
<protein>
    <submittedName>
        <fullName evidence="1">Uncharacterized protein</fullName>
    </submittedName>
</protein>